<keyword evidence="1" id="KW-1133">Transmembrane helix</keyword>
<gene>
    <name evidence="2" type="ORF">HMPREF0545_0298</name>
</gene>
<accession>C2EF76</accession>
<comment type="caution">
    <text evidence="2">The sequence shown here is derived from an EMBL/GenBank/DDBJ whole genome shotgun (WGS) entry which is preliminary data.</text>
</comment>
<sequence length="61" mass="7369">MLSYSKNISPNKGDENFFVMQIFLLFVLVRTYLRIKETESNLIKVDKRKRKLEKIIYNIDN</sequence>
<dbReference type="AlphaFoldDB" id="C2EF76"/>
<proteinExistence type="predicted"/>
<evidence type="ECO:0000313" key="3">
    <source>
        <dbReference type="Proteomes" id="UP000003531"/>
    </source>
</evidence>
<protein>
    <submittedName>
        <fullName evidence="2">Uncharacterized protein</fullName>
    </submittedName>
</protein>
<dbReference type="HOGENOM" id="CLU_2916886_0_0_9"/>
<keyword evidence="1" id="KW-0472">Membrane</keyword>
<reference evidence="2 3" key="1">
    <citation type="submission" date="2009-01" db="EMBL/GenBank/DDBJ databases">
        <authorList>
            <person name="Qin X."/>
            <person name="Bachman B."/>
            <person name="Battles P."/>
            <person name="Bell A."/>
            <person name="Bess C."/>
            <person name="Bickham C."/>
            <person name="Chaboub L."/>
            <person name="Chen D."/>
            <person name="Coyle M."/>
            <person name="Deiros D.R."/>
            <person name="Dinh H."/>
            <person name="Forbes L."/>
            <person name="Fowler G."/>
            <person name="Francisco L."/>
            <person name="Fu Q."/>
            <person name="Gubbala S."/>
            <person name="Hale W."/>
            <person name="Han Y."/>
            <person name="Hemphill L."/>
            <person name="Highlander S.K."/>
            <person name="Hirani K."/>
            <person name="Hogues M."/>
            <person name="Jackson L."/>
            <person name="Jakkamsetti A."/>
            <person name="Javaid M."/>
            <person name="Jiang H."/>
            <person name="Korchina V."/>
            <person name="Kovar C."/>
            <person name="Lara F."/>
            <person name="Lee S."/>
            <person name="Mata R."/>
            <person name="Mathew T."/>
            <person name="Moen C."/>
            <person name="Morales K."/>
            <person name="Munidasa M."/>
            <person name="Nazareth L."/>
            <person name="Ngo R."/>
            <person name="Nguyen L."/>
            <person name="Okwuonu G."/>
            <person name="Ongeri F."/>
            <person name="Patil S."/>
            <person name="Petrosino J."/>
            <person name="Pham C."/>
            <person name="Pham P."/>
            <person name="Pu L.-L."/>
            <person name="Puazo M."/>
            <person name="Raj R."/>
            <person name="Reid J."/>
            <person name="Rouhana J."/>
            <person name="Saada N."/>
            <person name="Shang Y."/>
            <person name="Simmons D."/>
            <person name="Thornton R."/>
            <person name="Warren J."/>
            <person name="Weissenberger G."/>
            <person name="Zhang J."/>
            <person name="Zhang L."/>
            <person name="Zhou C."/>
            <person name="Zhu D."/>
            <person name="Muzny D."/>
            <person name="Worley K."/>
            <person name="Gibbs R."/>
        </authorList>
    </citation>
    <scope>NUCLEOTIDE SEQUENCE [LARGE SCALE GENOMIC DNA]</scope>
    <source>
        <strain evidence="2 3">ATCC 11741</strain>
    </source>
</reference>
<name>C2EF76_9LACO</name>
<organism evidence="2 3">
    <name type="scientific">Ligilactobacillus salivarius DSM 20555 = ATCC 11741</name>
    <dbReference type="NCBI Taxonomy" id="1423799"/>
    <lineage>
        <taxon>Bacteria</taxon>
        <taxon>Bacillati</taxon>
        <taxon>Bacillota</taxon>
        <taxon>Bacilli</taxon>
        <taxon>Lactobacillales</taxon>
        <taxon>Lactobacillaceae</taxon>
        <taxon>Ligilactobacillus</taxon>
    </lineage>
</organism>
<dbReference type="EMBL" id="ACGT01000002">
    <property type="protein sequence ID" value="EEJ74629.1"/>
    <property type="molecule type" value="Genomic_DNA"/>
</dbReference>
<feature type="transmembrane region" description="Helical" evidence="1">
    <location>
        <begin position="16"/>
        <end position="33"/>
    </location>
</feature>
<evidence type="ECO:0000313" key="2">
    <source>
        <dbReference type="EMBL" id="EEJ74629.1"/>
    </source>
</evidence>
<dbReference type="Proteomes" id="UP000003531">
    <property type="component" value="Unassembled WGS sequence"/>
</dbReference>
<keyword evidence="1" id="KW-0812">Transmembrane</keyword>
<evidence type="ECO:0000256" key="1">
    <source>
        <dbReference type="SAM" id="Phobius"/>
    </source>
</evidence>